<evidence type="ECO:0000313" key="3">
    <source>
        <dbReference type="Proteomes" id="UP000245708"/>
    </source>
</evidence>
<dbReference type="OrthoDB" id="582966at2"/>
<dbReference type="RefSeq" id="WP_109670107.1">
    <property type="nucleotide sequence ID" value="NZ_QGGW01000009.1"/>
</dbReference>
<proteinExistence type="predicted"/>
<dbReference type="EMBL" id="QGGW01000009">
    <property type="protein sequence ID" value="PWK59219.1"/>
    <property type="molecule type" value="Genomic_DNA"/>
</dbReference>
<protein>
    <submittedName>
        <fullName evidence="2">Nitrogen fixation uncharacterized protein</fullName>
    </submittedName>
</protein>
<keyword evidence="3" id="KW-1185">Reference proteome</keyword>
<reference evidence="2 3" key="1">
    <citation type="submission" date="2018-05" db="EMBL/GenBank/DDBJ databases">
        <title>Genomic Encyclopedia of Type Strains, Phase IV (KMG-IV): sequencing the most valuable type-strain genomes for metagenomic binning, comparative biology and taxonomic classification.</title>
        <authorList>
            <person name="Goeker M."/>
        </authorList>
    </citation>
    <scope>NUCLEOTIDE SEQUENCE [LARGE SCALE GENOMIC DNA]</scope>
    <source>
        <strain evidence="2 3">DSM 16097</strain>
    </source>
</reference>
<accession>A0A316GDY2</accession>
<dbReference type="Pfam" id="PF07862">
    <property type="entry name" value="Nif11"/>
    <property type="match status" value="1"/>
</dbReference>
<organism evidence="2 3">
    <name type="scientific">Roseicyclus mahoneyensis</name>
    <dbReference type="NCBI Taxonomy" id="164332"/>
    <lineage>
        <taxon>Bacteria</taxon>
        <taxon>Pseudomonadati</taxon>
        <taxon>Pseudomonadota</taxon>
        <taxon>Alphaproteobacteria</taxon>
        <taxon>Rhodobacterales</taxon>
        <taxon>Roseobacteraceae</taxon>
        <taxon>Roseicyclus</taxon>
    </lineage>
</organism>
<dbReference type="AlphaFoldDB" id="A0A316GDY2"/>
<name>A0A316GDY2_9RHOB</name>
<sequence length="102" mass="11057">MGNSDVLRFLSELGHNPALLAEYATAQKETVLALAARQGYGFDEAEFNATIWEAEAALAALIGEPFDFSCSLWEIMWGKSYLEFLALTVAPLALGAKLSEKA</sequence>
<gene>
    <name evidence="2" type="ORF">C7455_109142</name>
</gene>
<evidence type="ECO:0000259" key="1">
    <source>
        <dbReference type="Pfam" id="PF07862"/>
    </source>
</evidence>
<dbReference type="Proteomes" id="UP000245708">
    <property type="component" value="Unassembled WGS sequence"/>
</dbReference>
<evidence type="ECO:0000313" key="2">
    <source>
        <dbReference type="EMBL" id="PWK59219.1"/>
    </source>
</evidence>
<comment type="caution">
    <text evidence="2">The sequence shown here is derived from an EMBL/GenBank/DDBJ whole genome shotgun (WGS) entry which is preliminary data.</text>
</comment>
<dbReference type="InterPro" id="IPR012903">
    <property type="entry name" value="Nif11"/>
</dbReference>
<feature type="domain" description="Nif11" evidence="1">
    <location>
        <begin position="3"/>
        <end position="47"/>
    </location>
</feature>